<dbReference type="Gene3D" id="3.40.50.1390">
    <property type="entry name" value="Resolvase, N-terminal catalytic domain"/>
    <property type="match status" value="1"/>
</dbReference>
<protein>
    <submittedName>
        <fullName evidence="3">Recombinase</fullName>
    </submittedName>
</protein>
<dbReference type="PROSITE" id="PS51737">
    <property type="entry name" value="RECOMBINASE_DNA_BIND"/>
    <property type="match status" value="1"/>
</dbReference>
<dbReference type="SMART" id="SM00857">
    <property type="entry name" value="Resolvase"/>
    <property type="match status" value="1"/>
</dbReference>
<gene>
    <name evidence="3" type="ORF">BgramDRAFT_0305</name>
</gene>
<sequence>MASATKSGTNPHALHRAAQYIRMSTDHQEYSPLFQREAIAEYARAHNFRVVCDYEDAGLSGLTFRQRPALVQLLLDVENPRRRFNTILVFDVSRWGRFQDVDEAAFYEYACRRAGVNVIYVAESFSNDASPATSVMKALKRAMAAEFSREMSRKVFLGQCLNAQRGFHAGGPPGYGLQRILIDSKHETRRGLARYEYKSVQSDRVVIAPASTTEASLVRKMYEWYATQTVTGVGIAKRLNDFGLRNRSGRPWDAQNILRILRNEAYVGTNVYSRTSSKLDGAWQQVPRQEWIRLENAFEPVVDRRVFAAVQKKMEANRRQSTRAEILDGLRKVIAKAGKLDQATLRYYRSAPSVEQVMREFGSLYKAYDEVGYVPRLASERSLNRRTEQNVEHHVADVTLDALRRQGHDVRYEKHTSTFCVDKWLRLNLAVRSPWLIGGHLPYWVARWPDRFPVDFLVYGRIERAGAELLDFHIFPRGSLVPGAFTVVCRHGQTHFGMYQRPDLRSLLVIAESVPFEITPVDGTTGSGQ</sequence>
<dbReference type="PANTHER" id="PTHR30461:SF23">
    <property type="entry name" value="DNA RECOMBINASE-RELATED"/>
    <property type="match status" value="1"/>
</dbReference>
<dbReference type="SUPFAM" id="SSF53041">
    <property type="entry name" value="Resolvase-like"/>
    <property type="match status" value="1"/>
</dbReference>
<dbReference type="RefSeq" id="WP_006046854.1">
    <property type="nucleotide sequence ID" value="NZ_ABLD01000001.1"/>
</dbReference>
<dbReference type="Pfam" id="PF00239">
    <property type="entry name" value="Resolvase"/>
    <property type="match status" value="1"/>
</dbReference>
<dbReference type="InterPro" id="IPR038109">
    <property type="entry name" value="DNA_bind_recomb_sf"/>
</dbReference>
<dbReference type="CDD" id="cd00338">
    <property type="entry name" value="Ser_Recombinase"/>
    <property type="match status" value="1"/>
</dbReference>
<dbReference type="GO" id="GO:0003677">
    <property type="term" value="F:DNA binding"/>
    <property type="evidence" value="ECO:0007669"/>
    <property type="project" value="InterPro"/>
</dbReference>
<comment type="caution">
    <text evidence="3">The sequence shown here is derived from an EMBL/GenBank/DDBJ whole genome shotgun (WGS) entry which is preliminary data.</text>
</comment>
<dbReference type="EMBL" id="ABLD01000001">
    <property type="protein sequence ID" value="EDT12925.1"/>
    <property type="molecule type" value="Genomic_DNA"/>
</dbReference>
<dbReference type="Proteomes" id="UP000005045">
    <property type="component" value="Unassembled WGS sequence"/>
</dbReference>
<dbReference type="InterPro" id="IPR006119">
    <property type="entry name" value="Resolv_N"/>
</dbReference>
<dbReference type="Pfam" id="PF07508">
    <property type="entry name" value="Recombinase"/>
    <property type="match status" value="1"/>
</dbReference>
<evidence type="ECO:0000259" key="2">
    <source>
        <dbReference type="PROSITE" id="PS51737"/>
    </source>
</evidence>
<name>B1FTH9_PARG4</name>
<reference evidence="3 4" key="1">
    <citation type="submission" date="2008-03" db="EMBL/GenBank/DDBJ databases">
        <title>Sequencing of the draft genome and assembly of Burkholderia graminis C4D1M.</title>
        <authorList>
            <consortium name="US DOE Joint Genome Institute (JGI-PGF)"/>
            <person name="Copeland A."/>
            <person name="Lucas S."/>
            <person name="Lapidus A."/>
            <person name="Glavina del Rio T."/>
            <person name="Dalin E."/>
            <person name="Tice H."/>
            <person name="Bruce D."/>
            <person name="Goodwin L."/>
            <person name="Pitluck S."/>
            <person name="Larimer F."/>
            <person name="Land M.L."/>
            <person name="Hauser L."/>
            <person name="Tiedje J."/>
            <person name="Richardson P."/>
        </authorList>
    </citation>
    <scope>NUCLEOTIDE SEQUENCE [LARGE SCALE GENOMIC DNA]</scope>
    <source>
        <strain evidence="4">ATCC 700544 / DSM 17151 / LMG 18924 / NCIMB 13744 / C4D1M</strain>
    </source>
</reference>
<proteinExistence type="predicted"/>
<dbReference type="InterPro" id="IPR050639">
    <property type="entry name" value="SSR_resolvase"/>
</dbReference>
<accession>B1FTH9</accession>
<dbReference type="PROSITE" id="PS51736">
    <property type="entry name" value="RECOMBINASES_3"/>
    <property type="match status" value="1"/>
</dbReference>
<feature type="domain" description="Resolvase/invertase-type recombinase catalytic" evidence="1">
    <location>
        <begin position="16"/>
        <end position="166"/>
    </location>
</feature>
<keyword evidence="4" id="KW-1185">Reference proteome</keyword>
<feature type="domain" description="Recombinase" evidence="2">
    <location>
        <begin position="194"/>
        <end position="320"/>
    </location>
</feature>
<evidence type="ECO:0000313" key="3">
    <source>
        <dbReference type="EMBL" id="EDT12925.1"/>
    </source>
</evidence>
<dbReference type="FunFam" id="3.40.50.1390:FF:000008">
    <property type="entry name" value="DNA recombinase"/>
    <property type="match status" value="1"/>
</dbReference>
<dbReference type="GO" id="GO:0000150">
    <property type="term" value="F:DNA strand exchange activity"/>
    <property type="evidence" value="ECO:0007669"/>
    <property type="project" value="InterPro"/>
</dbReference>
<dbReference type="PANTHER" id="PTHR30461">
    <property type="entry name" value="DNA-INVERTASE FROM LAMBDOID PROPHAGE"/>
    <property type="match status" value="1"/>
</dbReference>
<dbReference type="InterPro" id="IPR011109">
    <property type="entry name" value="DNA_bind_recombinase_dom"/>
</dbReference>
<organism evidence="3 4">
    <name type="scientific">Paraburkholderia graminis (strain ATCC 700544 / DSM 17151 / LMG 18924 / NCIMB 13744 / C4D1M)</name>
    <dbReference type="NCBI Taxonomy" id="396598"/>
    <lineage>
        <taxon>Bacteria</taxon>
        <taxon>Pseudomonadati</taxon>
        <taxon>Pseudomonadota</taxon>
        <taxon>Betaproteobacteria</taxon>
        <taxon>Burkholderiales</taxon>
        <taxon>Burkholderiaceae</taxon>
        <taxon>Paraburkholderia</taxon>
    </lineage>
</organism>
<evidence type="ECO:0000313" key="4">
    <source>
        <dbReference type="Proteomes" id="UP000005045"/>
    </source>
</evidence>
<dbReference type="InterPro" id="IPR036162">
    <property type="entry name" value="Resolvase-like_N_sf"/>
</dbReference>
<evidence type="ECO:0000259" key="1">
    <source>
        <dbReference type="PROSITE" id="PS51736"/>
    </source>
</evidence>
<dbReference type="AlphaFoldDB" id="B1FTH9"/>
<dbReference type="Gene3D" id="3.90.1750.20">
    <property type="entry name" value="Putative Large Serine Recombinase, Chain B, Domain 2"/>
    <property type="match status" value="1"/>
</dbReference>